<dbReference type="Pfam" id="PF00440">
    <property type="entry name" value="TetR_N"/>
    <property type="match status" value="1"/>
</dbReference>
<dbReference type="Pfam" id="PF02909">
    <property type="entry name" value="TetR_C_1"/>
    <property type="match status" value="1"/>
</dbReference>
<dbReference type="InterPro" id="IPR001647">
    <property type="entry name" value="HTH_TetR"/>
</dbReference>
<evidence type="ECO:0000256" key="4">
    <source>
        <dbReference type="PROSITE-ProRule" id="PRU00335"/>
    </source>
</evidence>
<dbReference type="InterPro" id="IPR050109">
    <property type="entry name" value="HTH-type_TetR-like_transc_reg"/>
</dbReference>
<feature type="DNA-binding region" description="H-T-H motif" evidence="4">
    <location>
        <begin position="62"/>
        <end position="81"/>
    </location>
</feature>
<dbReference type="InterPro" id="IPR009057">
    <property type="entry name" value="Homeodomain-like_sf"/>
</dbReference>
<dbReference type="PRINTS" id="PR00455">
    <property type="entry name" value="HTHTETR"/>
</dbReference>
<reference evidence="7 8" key="1">
    <citation type="journal article" date="2019" name="Int. J. Syst. Evol. Microbiol.">
        <title>The Global Catalogue of Microorganisms (GCM) 10K type strain sequencing project: providing services to taxonomists for standard genome sequencing and annotation.</title>
        <authorList>
            <consortium name="The Broad Institute Genomics Platform"/>
            <consortium name="The Broad Institute Genome Sequencing Center for Infectious Disease"/>
            <person name="Wu L."/>
            <person name="Ma J."/>
        </authorList>
    </citation>
    <scope>NUCLEOTIDE SEQUENCE [LARGE SCALE GENOMIC DNA]</scope>
    <source>
        <strain evidence="7 8">JCM 4805</strain>
    </source>
</reference>
<dbReference type="RefSeq" id="WP_346097882.1">
    <property type="nucleotide sequence ID" value="NZ_BAAABY010000039.1"/>
</dbReference>
<evidence type="ECO:0000259" key="6">
    <source>
        <dbReference type="PROSITE" id="PS50977"/>
    </source>
</evidence>
<dbReference type="SUPFAM" id="SSF46689">
    <property type="entry name" value="Homeodomain-like"/>
    <property type="match status" value="1"/>
</dbReference>
<accession>A0ABN1AS53</accession>
<dbReference type="EMBL" id="BAAABY010000039">
    <property type="protein sequence ID" value="GAA0482750.1"/>
    <property type="molecule type" value="Genomic_DNA"/>
</dbReference>
<name>A0ABN1AS53_9ACTN</name>
<dbReference type="InterPro" id="IPR036271">
    <property type="entry name" value="Tet_transcr_reg_TetR-rel_C_sf"/>
</dbReference>
<evidence type="ECO:0000256" key="2">
    <source>
        <dbReference type="ARBA" id="ARBA00023125"/>
    </source>
</evidence>
<evidence type="ECO:0000313" key="7">
    <source>
        <dbReference type="EMBL" id="GAA0482750.1"/>
    </source>
</evidence>
<organism evidence="7 8">
    <name type="scientific">Streptomyces olivaceiscleroticus</name>
    <dbReference type="NCBI Taxonomy" id="68245"/>
    <lineage>
        <taxon>Bacteria</taxon>
        <taxon>Bacillati</taxon>
        <taxon>Actinomycetota</taxon>
        <taxon>Actinomycetes</taxon>
        <taxon>Kitasatosporales</taxon>
        <taxon>Streptomycetaceae</taxon>
        <taxon>Streptomyces</taxon>
    </lineage>
</organism>
<evidence type="ECO:0000313" key="8">
    <source>
        <dbReference type="Proteomes" id="UP001500909"/>
    </source>
</evidence>
<comment type="caution">
    <text evidence="7">The sequence shown here is derived from an EMBL/GenBank/DDBJ whole genome shotgun (WGS) entry which is preliminary data.</text>
</comment>
<dbReference type="PANTHER" id="PTHR30055">
    <property type="entry name" value="HTH-TYPE TRANSCRIPTIONAL REGULATOR RUTR"/>
    <property type="match status" value="1"/>
</dbReference>
<keyword evidence="8" id="KW-1185">Reference proteome</keyword>
<gene>
    <name evidence="7" type="ORF">GCM10010361_54520</name>
</gene>
<dbReference type="PROSITE" id="PS50977">
    <property type="entry name" value="HTH_TETR_2"/>
    <property type="match status" value="1"/>
</dbReference>
<dbReference type="Proteomes" id="UP001500909">
    <property type="component" value="Unassembled WGS sequence"/>
</dbReference>
<sequence length="247" mass="27069">MNVAGTAGSDGRTADTGQGSDGRTADTGRPAARRGRPARLSRDRIVAAALDIVARGGSEALSMRRVADALGCSPMSLYRHVRDKEELLVLMLDRIVDGLPRPALPDDPRARLLALLRWQHEELVARPWIAQVLRRGDVMAPSIRWLLEEIYAAWQACGLPLDRAATANRIVWNFLLGDLATRADPPRDRPSYQVGVPAGADSETYPMLAALRPYWLAPDRRDRFADDLVTLVDALTAAAVREPPRPG</sequence>
<dbReference type="SUPFAM" id="SSF48498">
    <property type="entry name" value="Tetracyclin repressor-like, C-terminal domain"/>
    <property type="match status" value="1"/>
</dbReference>
<feature type="region of interest" description="Disordered" evidence="5">
    <location>
        <begin position="1"/>
        <end position="40"/>
    </location>
</feature>
<dbReference type="Gene3D" id="1.10.357.10">
    <property type="entry name" value="Tetracycline Repressor, domain 2"/>
    <property type="match status" value="1"/>
</dbReference>
<keyword evidence="1" id="KW-0805">Transcription regulation</keyword>
<feature type="domain" description="HTH tetR-type" evidence="6">
    <location>
        <begin position="39"/>
        <end position="99"/>
    </location>
</feature>
<dbReference type="InterPro" id="IPR004111">
    <property type="entry name" value="Repressor_TetR_C"/>
</dbReference>
<keyword evidence="2 4" id="KW-0238">DNA-binding</keyword>
<dbReference type="PANTHER" id="PTHR30055:SF234">
    <property type="entry name" value="HTH-TYPE TRANSCRIPTIONAL REGULATOR BETI"/>
    <property type="match status" value="1"/>
</dbReference>
<keyword evidence="3" id="KW-0804">Transcription</keyword>
<evidence type="ECO:0000256" key="3">
    <source>
        <dbReference type="ARBA" id="ARBA00023163"/>
    </source>
</evidence>
<evidence type="ECO:0000256" key="5">
    <source>
        <dbReference type="SAM" id="MobiDB-lite"/>
    </source>
</evidence>
<protein>
    <submittedName>
        <fullName evidence="7">TetR/AcrR family transcriptional regulator</fullName>
    </submittedName>
</protein>
<evidence type="ECO:0000256" key="1">
    <source>
        <dbReference type="ARBA" id="ARBA00023015"/>
    </source>
</evidence>
<proteinExistence type="predicted"/>